<proteinExistence type="predicted"/>
<evidence type="ECO:0000313" key="2">
    <source>
        <dbReference type="Proteomes" id="UP000829494"/>
    </source>
</evidence>
<organism evidence="1 2">
    <name type="scientific">Streptomyces rimosus subsp. rimosus</name>
    <dbReference type="NCBI Taxonomy" id="132474"/>
    <lineage>
        <taxon>Bacteria</taxon>
        <taxon>Bacillati</taxon>
        <taxon>Actinomycetota</taxon>
        <taxon>Actinomycetes</taxon>
        <taxon>Kitasatosporales</taxon>
        <taxon>Streptomycetaceae</taxon>
        <taxon>Streptomyces</taxon>
    </lineage>
</organism>
<protein>
    <submittedName>
        <fullName evidence="1">Uncharacterized protein</fullName>
    </submittedName>
</protein>
<evidence type="ECO:0000313" key="1">
    <source>
        <dbReference type="EMBL" id="UNZ01108.1"/>
    </source>
</evidence>
<accession>A0ABY3YT47</accession>
<keyword evidence="2" id="KW-1185">Reference proteome</keyword>
<sequence length="69" mass="8041">MSAFGPCPLLPRVEPVIPEPQVIELTYYHPVRLKLRQWLLIADCRPMKLEFACAERSEEPRLLARRQPA</sequence>
<dbReference type="EMBL" id="CP094298">
    <property type="protein sequence ID" value="UNZ01108.1"/>
    <property type="molecule type" value="Genomic_DNA"/>
</dbReference>
<reference evidence="1 2" key="1">
    <citation type="submission" date="2022-03" db="EMBL/GenBank/DDBJ databases">
        <title>Complete genome of Streptomyces rimosus ssp. rimosus R7 (=ATCC 10970).</title>
        <authorList>
            <person name="Beganovic S."/>
            <person name="Ruckert C."/>
            <person name="Busche T."/>
            <person name="Kalinowski J."/>
            <person name="Wittmann C."/>
        </authorList>
    </citation>
    <scope>NUCLEOTIDE SEQUENCE [LARGE SCALE GENOMIC DNA]</scope>
    <source>
        <strain evidence="1 2">R7</strain>
    </source>
</reference>
<gene>
    <name evidence="1" type="ORF">SRIMR7_03045</name>
</gene>
<name>A0ABY3YT47_STRRM</name>
<dbReference type="Proteomes" id="UP000829494">
    <property type="component" value="Chromosome"/>
</dbReference>